<name>X1K4D8_9ZZZZ</name>
<keyword evidence="6" id="KW-0547">Nucleotide-binding</keyword>
<dbReference type="CDD" id="cd24015">
    <property type="entry name" value="ASKHA_NBD_PanK-III"/>
    <property type="match status" value="1"/>
</dbReference>
<dbReference type="GO" id="GO:0015937">
    <property type="term" value="P:coenzyme A biosynthetic process"/>
    <property type="evidence" value="ECO:0007669"/>
    <property type="project" value="UniProtKB-KW"/>
</dbReference>
<dbReference type="GO" id="GO:0005524">
    <property type="term" value="F:ATP binding"/>
    <property type="evidence" value="ECO:0007669"/>
    <property type="project" value="UniProtKB-KW"/>
</dbReference>
<evidence type="ECO:0000313" key="13">
    <source>
        <dbReference type="EMBL" id="GAI01897.1"/>
    </source>
</evidence>
<evidence type="ECO:0000256" key="4">
    <source>
        <dbReference type="ARBA" id="ARBA00022490"/>
    </source>
</evidence>
<evidence type="ECO:0000256" key="1">
    <source>
        <dbReference type="ARBA" id="ARBA00001958"/>
    </source>
</evidence>
<dbReference type="InterPro" id="IPR043129">
    <property type="entry name" value="ATPase_NBD"/>
</dbReference>
<comment type="cofactor">
    <cofactor evidence="1">
        <name>K(+)</name>
        <dbReference type="ChEBI" id="CHEBI:29103"/>
    </cofactor>
</comment>
<evidence type="ECO:0000256" key="10">
    <source>
        <dbReference type="ARBA" id="ARBA00022993"/>
    </source>
</evidence>
<dbReference type="SUPFAM" id="SSF53067">
    <property type="entry name" value="Actin-like ATPase domain"/>
    <property type="match status" value="2"/>
</dbReference>
<sequence length="264" mass="28610">MNIIAVDIGNTNITIGLFLEGREEFIKSIPGQSADKLTELFKLAWGKIPIAKSSKEKKRDGVIVVSSVKSAWTKVIQKITKETLDEKIHIIGQDIPLPMDLAVEQPGEVGTDRVVSAAAAYAVVEDAVVIADVGTAVTIDLVDEKGVFLGGVICPGLEIGAQVLKESTAQLPKVKVTKPKTPYGKTTTQAINCGLYYSAVATLQEVIRRYAEKIGKWPHTVLTGSAAKIIRDDCDFIDSYVPNLVIKGVVLTYRKYIEEKGEVV</sequence>
<dbReference type="Pfam" id="PF03309">
    <property type="entry name" value="Pan_kinase"/>
    <property type="match status" value="1"/>
</dbReference>
<proteinExistence type="inferred from homology"/>
<evidence type="ECO:0000256" key="3">
    <source>
        <dbReference type="ARBA" id="ARBA00011738"/>
    </source>
</evidence>
<dbReference type="InterPro" id="IPR004619">
    <property type="entry name" value="Type_III_PanK"/>
</dbReference>
<comment type="subunit">
    <text evidence="3">Homodimer.</text>
</comment>
<evidence type="ECO:0000256" key="9">
    <source>
        <dbReference type="ARBA" id="ARBA00022958"/>
    </source>
</evidence>
<keyword evidence="9" id="KW-0630">Potassium</keyword>
<dbReference type="NCBIfam" id="TIGR00671">
    <property type="entry name" value="baf"/>
    <property type="match status" value="1"/>
</dbReference>
<dbReference type="EMBL" id="BARV01001991">
    <property type="protein sequence ID" value="GAI01897.1"/>
    <property type="molecule type" value="Genomic_DNA"/>
</dbReference>
<keyword evidence="7" id="KW-0418">Kinase</keyword>
<keyword evidence="10" id="KW-0173">Coenzyme A biosynthesis</keyword>
<evidence type="ECO:0000256" key="6">
    <source>
        <dbReference type="ARBA" id="ARBA00022741"/>
    </source>
</evidence>
<comment type="subcellular location">
    <subcellularLocation>
        <location evidence="2">Cytoplasm</location>
    </subcellularLocation>
</comment>
<reference evidence="13" key="1">
    <citation type="journal article" date="2014" name="Front. Microbiol.">
        <title>High frequency of phylogenetically diverse reductive dehalogenase-homologous genes in deep subseafloor sedimentary metagenomes.</title>
        <authorList>
            <person name="Kawai M."/>
            <person name="Futagami T."/>
            <person name="Toyoda A."/>
            <person name="Takaki Y."/>
            <person name="Nishi S."/>
            <person name="Hori S."/>
            <person name="Arai W."/>
            <person name="Tsubouchi T."/>
            <person name="Morono Y."/>
            <person name="Uchiyama I."/>
            <person name="Ito T."/>
            <person name="Fujiyama A."/>
            <person name="Inagaki F."/>
            <person name="Takami H."/>
        </authorList>
    </citation>
    <scope>NUCLEOTIDE SEQUENCE</scope>
    <source>
        <strain evidence="13">Expedition CK06-06</strain>
    </source>
</reference>
<protein>
    <recommendedName>
        <fullName evidence="12">Type III pantothenate kinase</fullName>
    </recommendedName>
</protein>
<dbReference type="PANTHER" id="PTHR34265">
    <property type="entry name" value="TYPE III PANTOTHENATE KINASE"/>
    <property type="match status" value="1"/>
</dbReference>
<dbReference type="HAMAP" id="MF_01274">
    <property type="entry name" value="Pantothen_kinase_3"/>
    <property type="match status" value="1"/>
</dbReference>
<dbReference type="PANTHER" id="PTHR34265:SF1">
    <property type="entry name" value="TYPE III PANTOTHENATE KINASE"/>
    <property type="match status" value="1"/>
</dbReference>
<dbReference type="AlphaFoldDB" id="X1K4D8"/>
<dbReference type="Gene3D" id="3.30.420.40">
    <property type="match status" value="2"/>
</dbReference>
<evidence type="ECO:0000256" key="12">
    <source>
        <dbReference type="ARBA" id="ARBA00040883"/>
    </source>
</evidence>
<dbReference type="GO" id="GO:0004594">
    <property type="term" value="F:pantothenate kinase activity"/>
    <property type="evidence" value="ECO:0007669"/>
    <property type="project" value="InterPro"/>
</dbReference>
<dbReference type="GO" id="GO:0005737">
    <property type="term" value="C:cytoplasm"/>
    <property type="evidence" value="ECO:0007669"/>
    <property type="project" value="UniProtKB-SubCell"/>
</dbReference>
<comment type="similarity">
    <text evidence="11">Belongs to the type III pantothenate kinase family.</text>
</comment>
<evidence type="ECO:0000256" key="5">
    <source>
        <dbReference type="ARBA" id="ARBA00022679"/>
    </source>
</evidence>
<keyword evidence="5" id="KW-0808">Transferase</keyword>
<keyword evidence="8" id="KW-0067">ATP-binding</keyword>
<accession>X1K4D8</accession>
<evidence type="ECO:0000256" key="11">
    <source>
        <dbReference type="ARBA" id="ARBA00038036"/>
    </source>
</evidence>
<evidence type="ECO:0000256" key="8">
    <source>
        <dbReference type="ARBA" id="ARBA00022840"/>
    </source>
</evidence>
<gene>
    <name evidence="13" type="ORF">S06H3_05388</name>
</gene>
<comment type="caution">
    <text evidence="13">The sequence shown here is derived from an EMBL/GenBank/DDBJ whole genome shotgun (WGS) entry which is preliminary data.</text>
</comment>
<evidence type="ECO:0000256" key="2">
    <source>
        <dbReference type="ARBA" id="ARBA00004496"/>
    </source>
</evidence>
<keyword evidence="4" id="KW-0963">Cytoplasm</keyword>
<evidence type="ECO:0000256" key="7">
    <source>
        <dbReference type="ARBA" id="ARBA00022777"/>
    </source>
</evidence>
<organism evidence="13">
    <name type="scientific">marine sediment metagenome</name>
    <dbReference type="NCBI Taxonomy" id="412755"/>
    <lineage>
        <taxon>unclassified sequences</taxon>
        <taxon>metagenomes</taxon>
        <taxon>ecological metagenomes</taxon>
    </lineage>
</organism>